<dbReference type="EMBL" id="PZQS01000006">
    <property type="protein sequence ID" value="PVD28176.1"/>
    <property type="molecule type" value="Genomic_DNA"/>
</dbReference>
<dbReference type="InterPro" id="IPR009060">
    <property type="entry name" value="UBA-like_sf"/>
</dbReference>
<comment type="caution">
    <text evidence="3">The sequence shown here is derived from an EMBL/GenBank/DDBJ whole genome shotgun (WGS) entry which is preliminary data.</text>
</comment>
<evidence type="ECO:0000313" key="4">
    <source>
        <dbReference type="Proteomes" id="UP000245119"/>
    </source>
</evidence>
<gene>
    <name evidence="3" type="ORF">C0Q70_10762</name>
</gene>
<dbReference type="SUPFAM" id="SSF46934">
    <property type="entry name" value="UBA-like"/>
    <property type="match status" value="1"/>
</dbReference>
<dbReference type="Gene3D" id="1.10.8.10">
    <property type="entry name" value="DNA helicase RuvA subunit, C-terminal domain"/>
    <property type="match status" value="1"/>
</dbReference>
<feature type="domain" description="UBA" evidence="2">
    <location>
        <begin position="12"/>
        <end position="34"/>
    </location>
</feature>
<organism evidence="3 4">
    <name type="scientific">Pomacea canaliculata</name>
    <name type="common">Golden apple snail</name>
    <dbReference type="NCBI Taxonomy" id="400727"/>
    <lineage>
        <taxon>Eukaryota</taxon>
        <taxon>Metazoa</taxon>
        <taxon>Spiralia</taxon>
        <taxon>Lophotrochozoa</taxon>
        <taxon>Mollusca</taxon>
        <taxon>Gastropoda</taxon>
        <taxon>Caenogastropoda</taxon>
        <taxon>Architaenioglossa</taxon>
        <taxon>Ampullarioidea</taxon>
        <taxon>Ampullariidae</taxon>
        <taxon>Pomacea</taxon>
    </lineage>
</organism>
<sequence length="95" mass="10286">MLSELLQQPKFDYAALKQLTDMGFPEAHAKKALVINKWFDMPLPELEEPITSSSQDRELQGAEGGLLQTGGEPTSAGSEGGLLHYTSILGTIRAL</sequence>
<dbReference type="AlphaFoldDB" id="A0A2T7P440"/>
<dbReference type="OrthoDB" id="336240at2759"/>
<keyword evidence="4" id="KW-1185">Reference proteome</keyword>
<evidence type="ECO:0000313" key="3">
    <source>
        <dbReference type="EMBL" id="PVD28176.1"/>
    </source>
</evidence>
<dbReference type="InterPro" id="IPR015940">
    <property type="entry name" value="UBA"/>
</dbReference>
<evidence type="ECO:0000259" key="2">
    <source>
        <dbReference type="Pfam" id="PF22562"/>
    </source>
</evidence>
<name>A0A2T7P440_POMCA</name>
<dbReference type="Proteomes" id="UP000245119">
    <property type="component" value="Linkage Group LG6"/>
</dbReference>
<dbReference type="Pfam" id="PF22562">
    <property type="entry name" value="UBA_7"/>
    <property type="match status" value="1"/>
</dbReference>
<evidence type="ECO:0000256" key="1">
    <source>
        <dbReference type="SAM" id="MobiDB-lite"/>
    </source>
</evidence>
<feature type="region of interest" description="Disordered" evidence="1">
    <location>
        <begin position="47"/>
        <end position="81"/>
    </location>
</feature>
<proteinExistence type="predicted"/>
<protein>
    <recommendedName>
        <fullName evidence="2">UBA domain-containing protein</fullName>
    </recommendedName>
</protein>
<reference evidence="3 4" key="1">
    <citation type="submission" date="2018-04" db="EMBL/GenBank/DDBJ databases">
        <title>The genome of golden apple snail Pomacea canaliculata provides insight into stress tolerance and invasive adaptation.</title>
        <authorList>
            <person name="Liu C."/>
            <person name="Liu B."/>
            <person name="Ren Y."/>
            <person name="Zhang Y."/>
            <person name="Wang H."/>
            <person name="Li S."/>
            <person name="Jiang F."/>
            <person name="Yin L."/>
            <person name="Zhang G."/>
            <person name="Qian W."/>
            <person name="Fan W."/>
        </authorList>
    </citation>
    <scope>NUCLEOTIDE SEQUENCE [LARGE SCALE GENOMIC DNA]</scope>
    <source>
        <strain evidence="3">SZHN2017</strain>
        <tissue evidence="3">Muscle</tissue>
    </source>
</reference>
<accession>A0A2T7P440</accession>